<sequence>MKHLRLKLATVAFIAGSVFASPAVAESCPSFLDHEQRRLHSDETVNLCDIAAGKPLLVVNTASYCGYTGQFEGLEKLHQRYADDGLVVVGFASDDFQQEADSEEDAADICFKNFGVTFTMIAPGPVTGPDANPVFRAINQQSEPPRWNFTKYVLDADGNVVKSFPSRVTPDDAELLEAVESVL</sequence>
<comment type="similarity">
    <text evidence="1 5">Belongs to the glutathione peroxidase family.</text>
</comment>
<dbReference type="InterPro" id="IPR013766">
    <property type="entry name" value="Thioredoxin_domain"/>
</dbReference>
<dbReference type="PROSITE" id="PS00460">
    <property type="entry name" value="GLUTATHIONE_PEROXID_1"/>
    <property type="match status" value="1"/>
</dbReference>
<dbReference type="GO" id="GO:0034599">
    <property type="term" value="P:cellular response to oxidative stress"/>
    <property type="evidence" value="ECO:0007669"/>
    <property type="project" value="TreeGrafter"/>
</dbReference>
<evidence type="ECO:0000256" key="1">
    <source>
        <dbReference type="ARBA" id="ARBA00006926"/>
    </source>
</evidence>
<keyword evidence="6" id="KW-0732">Signal</keyword>
<dbReference type="PROSITE" id="PS51352">
    <property type="entry name" value="THIOREDOXIN_2"/>
    <property type="match status" value="1"/>
</dbReference>
<dbReference type="SUPFAM" id="SSF52833">
    <property type="entry name" value="Thioredoxin-like"/>
    <property type="match status" value="1"/>
</dbReference>
<dbReference type="PANTHER" id="PTHR11592">
    <property type="entry name" value="GLUTATHIONE PEROXIDASE"/>
    <property type="match status" value="1"/>
</dbReference>
<dbReference type="PIRSF" id="PIRSF000303">
    <property type="entry name" value="Glutathion_perox"/>
    <property type="match status" value="1"/>
</dbReference>
<dbReference type="PANTHER" id="PTHR11592:SF44">
    <property type="entry name" value="GLUTATHIONE PEROXIDASE"/>
    <property type="match status" value="1"/>
</dbReference>
<feature type="chain" id="PRO_5011583034" description="Glutathione peroxidase" evidence="6">
    <location>
        <begin position="21"/>
        <end position="183"/>
    </location>
</feature>
<organism evidence="8 9">
    <name type="scientific">Marinobacter segnicrescens</name>
    <dbReference type="NCBI Taxonomy" id="430453"/>
    <lineage>
        <taxon>Bacteria</taxon>
        <taxon>Pseudomonadati</taxon>
        <taxon>Pseudomonadota</taxon>
        <taxon>Gammaproteobacteria</taxon>
        <taxon>Pseudomonadales</taxon>
        <taxon>Marinobacteraceae</taxon>
        <taxon>Marinobacter</taxon>
    </lineage>
</organism>
<keyword evidence="3 5" id="KW-0560">Oxidoreductase</keyword>
<feature type="signal peptide" evidence="6">
    <location>
        <begin position="1"/>
        <end position="20"/>
    </location>
</feature>
<dbReference type="Pfam" id="PF00255">
    <property type="entry name" value="GSHPx"/>
    <property type="match status" value="1"/>
</dbReference>
<proteinExistence type="inferred from homology"/>
<dbReference type="InterPro" id="IPR029759">
    <property type="entry name" value="GPX_AS"/>
</dbReference>
<dbReference type="GO" id="GO:0004601">
    <property type="term" value="F:peroxidase activity"/>
    <property type="evidence" value="ECO:0007669"/>
    <property type="project" value="UniProtKB-KW"/>
</dbReference>
<reference evidence="9" key="1">
    <citation type="submission" date="2016-10" db="EMBL/GenBank/DDBJ databases">
        <authorList>
            <person name="Varghese N."/>
            <person name="Submissions S."/>
        </authorList>
    </citation>
    <scope>NUCLEOTIDE SEQUENCE [LARGE SCALE GENOMIC DNA]</scope>
    <source>
        <strain evidence="9">CGMCC 1.6489</strain>
    </source>
</reference>
<evidence type="ECO:0000256" key="3">
    <source>
        <dbReference type="ARBA" id="ARBA00023002"/>
    </source>
</evidence>
<feature type="active site" evidence="4">
    <location>
        <position position="65"/>
    </location>
</feature>
<gene>
    <name evidence="8" type="ORF">SAMN04487962_1495</name>
</gene>
<evidence type="ECO:0000256" key="5">
    <source>
        <dbReference type="RuleBase" id="RU000499"/>
    </source>
</evidence>
<evidence type="ECO:0000256" key="6">
    <source>
        <dbReference type="SAM" id="SignalP"/>
    </source>
</evidence>
<feature type="domain" description="Thioredoxin" evidence="7">
    <location>
        <begin position="17"/>
        <end position="183"/>
    </location>
</feature>
<dbReference type="CDD" id="cd00340">
    <property type="entry name" value="GSH_Peroxidase"/>
    <property type="match status" value="1"/>
</dbReference>
<dbReference type="PRINTS" id="PR01011">
    <property type="entry name" value="GLUTPROXDASE"/>
</dbReference>
<evidence type="ECO:0000313" key="9">
    <source>
        <dbReference type="Proteomes" id="UP000198762"/>
    </source>
</evidence>
<keyword evidence="2 5" id="KW-0575">Peroxidase</keyword>
<dbReference type="PROSITE" id="PS51355">
    <property type="entry name" value="GLUTATHIONE_PEROXID_3"/>
    <property type="match status" value="1"/>
</dbReference>
<evidence type="ECO:0000313" key="8">
    <source>
        <dbReference type="EMBL" id="SET93029.1"/>
    </source>
</evidence>
<dbReference type="InterPro" id="IPR000889">
    <property type="entry name" value="Glutathione_peroxidase"/>
</dbReference>
<evidence type="ECO:0000256" key="2">
    <source>
        <dbReference type="ARBA" id="ARBA00022559"/>
    </source>
</evidence>
<dbReference type="RefSeq" id="WP_091855232.1">
    <property type="nucleotide sequence ID" value="NZ_FOHZ01000049.1"/>
</dbReference>
<dbReference type="OrthoDB" id="9785502at2"/>
<dbReference type="InterPro" id="IPR036249">
    <property type="entry name" value="Thioredoxin-like_sf"/>
</dbReference>
<dbReference type="Gene3D" id="3.40.30.10">
    <property type="entry name" value="Glutaredoxin"/>
    <property type="match status" value="1"/>
</dbReference>
<dbReference type="Proteomes" id="UP000198762">
    <property type="component" value="Unassembled WGS sequence"/>
</dbReference>
<dbReference type="EMBL" id="FOHZ01000049">
    <property type="protein sequence ID" value="SET93029.1"/>
    <property type="molecule type" value="Genomic_DNA"/>
</dbReference>
<evidence type="ECO:0000259" key="7">
    <source>
        <dbReference type="PROSITE" id="PS51352"/>
    </source>
</evidence>
<protein>
    <recommendedName>
        <fullName evidence="5">Glutathione peroxidase</fullName>
    </recommendedName>
</protein>
<dbReference type="STRING" id="430453.SAMN04487962_1495"/>
<keyword evidence="9" id="KW-1185">Reference proteome</keyword>
<name>A0A1I0I8X7_9GAMM</name>
<accession>A0A1I0I8X7</accession>
<dbReference type="AlphaFoldDB" id="A0A1I0I8X7"/>
<evidence type="ECO:0000256" key="4">
    <source>
        <dbReference type="PIRSR" id="PIRSR000303-1"/>
    </source>
</evidence>